<evidence type="ECO:0000256" key="1">
    <source>
        <dbReference type="ARBA" id="ARBA00010568"/>
    </source>
</evidence>
<dbReference type="SUPFAM" id="SSF55418">
    <property type="entry name" value="eIF4e-like"/>
    <property type="match status" value="1"/>
</dbReference>
<dbReference type="InterPro" id="IPR023398">
    <property type="entry name" value="TIF_eIF4e-like"/>
</dbReference>
<dbReference type="InterPro" id="IPR015034">
    <property type="entry name" value="Bles03"/>
</dbReference>
<name>A0ABR2UND8_9PEZI</name>
<dbReference type="PANTHER" id="PTHR31977">
    <property type="entry name" value="UPF0696 PROTEIN C11ORF68"/>
    <property type="match status" value="1"/>
</dbReference>
<dbReference type="PANTHER" id="PTHR31977:SF1">
    <property type="entry name" value="UPF0696 PROTEIN C11ORF68"/>
    <property type="match status" value="1"/>
</dbReference>
<evidence type="ECO:0000313" key="3">
    <source>
        <dbReference type="Proteomes" id="UP001408356"/>
    </source>
</evidence>
<protein>
    <recommendedName>
        <fullName evidence="4">DUF1917-domain-containing protein</fullName>
    </recommendedName>
</protein>
<reference evidence="2 3" key="1">
    <citation type="journal article" date="2024" name="J. Plant Pathol.">
        <title>Sequence and assembly of the genome of Seiridium unicorne, isolate CBS 538.82, causal agent of cypress canker disease.</title>
        <authorList>
            <person name="Scali E."/>
            <person name="Rocca G.D."/>
            <person name="Danti R."/>
            <person name="Garbelotto M."/>
            <person name="Barberini S."/>
            <person name="Baroncelli R."/>
            <person name="Emiliani G."/>
        </authorList>
    </citation>
    <scope>NUCLEOTIDE SEQUENCE [LARGE SCALE GENOMIC DNA]</scope>
    <source>
        <strain evidence="2 3">BM-138-508</strain>
    </source>
</reference>
<evidence type="ECO:0000313" key="2">
    <source>
        <dbReference type="EMBL" id="KAK9415935.1"/>
    </source>
</evidence>
<gene>
    <name evidence="2" type="ORF">SUNI508_10064</name>
</gene>
<keyword evidence="3" id="KW-1185">Reference proteome</keyword>
<dbReference type="Proteomes" id="UP001408356">
    <property type="component" value="Unassembled WGS sequence"/>
</dbReference>
<comment type="similarity">
    <text evidence="1">Belongs to the UPF0696 family.</text>
</comment>
<dbReference type="EMBL" id="JARVKF010000411">
    <property type="protein sequence ID" value="KAK9415935.1"/>
    <property type="molecule type" value="Genomic_DNA"/>
</dbReference>
<evidence type="ECO:0008006" key="4">
    <source>
        <dbReference type="Google" id="ProtNLM"/>
    </source>
</evidence>
<proteinExistence type="inferred from homology"/>
<sequence>MDSDTESDFYGDDAIVAELEKKVENFDVKEWWENYNEIQTPLKIQSTVLAQPDTAHLYNPYAGLRCAWQHTESVDEFLDRLPPATTDETKIGPWIFICNPYIDRKNKQDSQNQYVKGCEDEAPEEEETDLMQFCRGGMERLSLVTSFHDHMNQATMTPTMRNREKNKAASEASRDILSLAHALHVRSGKWMLFCPLHTVNEVWGIVAKATSLNELGIAAKVATRSGTDPRTEQLICVYTADFTDKHDVTRVAMKLKQLGLVPPRGRPLYYKPGQSHSRRHGSGINTVPDAYTYLGISSGNAWGVKASIYNTTDMIEKTR</sequence>
<organism evidence="2 3">
    <name type="scientific">Seiridium unicorne</name>
    <dbReference type="NCBI Taxonomy" id="138068"/>
    <lineage>
        <taxon>Eukaryota</taxon>
        <taxon>Fungi</taxon>
        <taxon>Dikarya</taxon>
        <taxon>Ascomycota</taxon>
        <taxon>Pezizomycotina</taxon>
        <taxon>Sordariomycetes</taxon>
        <taxon>Xylariomycetidae</taxon>
        <taxon>Amphisphaeriales</taxon>
        <taxon>Sporocadaceae</taxon>
        <taxon>Seiridium</taxon>
    </lineage>
</organism>
<dbReference type="Gene3D" id="3.30.760.10">
    <property type="entry name" value="RNA Cap, Translation Initiation Factor Eif4e"/>
    <property type="match status" value="1"/>
</dbReference>
<comment type="caution">
    <text evidence="2">The sequence shown here is derived from an EMBL/GenBank/DDBJ whole genome shotgun (WGS) entry which is preliminary data.</text>
</comment>
<dbReference type="Pfam" id="PF08939">
    <property type="entry name" value="Bles03"/>
    <property type="match status" value="1"/>
</dbReference>
<accession>A0ABR2UND8</accession>